<name>A0A0K0D3Q8_ANGCA</name>
<keyword evidence="1" id="KW-0812">Transmembrane</keyword>
<dbReference type="WBParaSite" id="ACAC_0000470301-mRNA-1">
    <property type="protein sequence ID" value="ACAC_0000470301-mRNA-1"/>
    <property type="gene ID" value="ACAC_0000470301"/>
</dbReference>
<protein>
    <submittedName>
        <fullName evidence="3">PXA domain-containing protein</fullName>
    </submittedName>
</protein>
<reference evidence="3" key="2">
    <citation type="submission" date="2017-02" db="UniProtKB">
        <authorList>
            <consortium name="WormBaseParasite"/>
        </authorList>
    </citation>
    <scope>IDENTIFICATION</scope>
</reference>
<evidence type="ECO:0000313" key="2">
    <source>
        <dbReference type="Proteomes" id="UP000035642"/>
    </source>
</evidence>
<feature type="transmembrane region" description="Helical" evidence="1">
    <location>
        <begin position="12"/>
        <end position="37"/>
    </location>
</feature>
<organism evidence="2 3">
    <name type="scientific">Angiostrongylus cantonensis</name>
    <name type="common">Rat lungworm</name>
    <dbReference type="NCBI Taxonomy" id="6313"/>
    <lineage>
        <taxon>Eukaryota</taxon>
        <taxon>Metazoa</taxon>
        <taxon>Ecdysozoa</taxon>
        <taxon>Nematoda</taxon>
        <taxon>Chromadorea</taxon>
        <taxon>Rhabditida</taxon>
        <taxon>Rhabditina</taxon>
        <taxon>Rhabditomorpha</taxon>
        <taxon>Strongyloidea</taxon>
        <taxon>Metastrongylidae</taxon>
        <taxon>Angiostrongylus</taxon>
    </lineage>
</organism>
<evidence type="ECO:0000256" key="1">
    <source>
        <dbReference type="SAM" id="Phobius"/>
    </source>
</evidence>
<keyword evidence="2" id="KW-1185">Reference proteome</keyword>
<evidence type="ECO:0000313" key="3">
    <source>
        <dbReference type="WBParaSite" id="ACAC_0000470301-mRNA-1"/>
    </source>
</evidence>
<proteinExistence type="predicted"/>
<accession>A0A0K0D3Q8</accession>
<keyword evidence="1" id="KW-0472">Membrane</keyword>
<keyword evidence="1" id="KW-1133">Transmembrane helix</keyword>
<sequence>MSLVETGCLIALLFAFYITVIHPFIVGACIVGIVLYFRYFVAKSSQKTLEHTTRSTDVPLDRKETFYSEASSESLKICSEDEESPRAIEEKKKKKSQQEILREIQEYEERKKYSKLLLTYQVPNMTAYYESLMQIVQN</sequence>
<dbReference type="AlphaFoldDB" id="A0A0K0D3Q8"/>
<dbReference type="Proteomes" id="UP000035642">
    <property type="component" value="Unassembled WGS sequence"/>
</dbReference>
<reference evidence="2" key="1">
    <citation type="submission" date="2012-09" db="EMBL/GenBank/DDBJ databases">
        <authorList>
            <person name="Martin A.A."/>
        </authorList>
    </citation>
    <scope>NUCLEOTIDE SEQUENCE</scope>
</reference>